<evidence type="ECO:0000313" key="2">
    <source>
        <dbReference type="Proteomes" id="UP000472269"/>
    </source>
</evidence>
<accession>A0A663MBJ0</accession>
<dbReference type="Proteomes" id="UP000472269">
    <property type="component" value="Unplaced"/>
</dbReference>
<dbReference type="Ensembl" id="ENSACUT00000010292.1">
    <property type="protein sequence ID" value="ENSACUP00000009650.1"/>
    <property type="gene ID" value="ENSACUG00000006541.1"/>
</dbReference>
<reference evidence="1" key="1">
    <citation type="submission" date="2025-08" db="UniProtKB">
        <authorList>
            <consortium name="Ensembl"/>
        </authorList>
    </citation>
    <scope>IDENTIFICATION</scope>
</reference>
<sequence>MTDLETWVAGGGRDKNPIYFLTPHPDPSVTQLTNTSQSGLDEFNPFSESSQLVSLSSHGTASLKLTAGSL</sequence>
<evidence type="ECO:0000313" key="1">
    <source>
        <dbReference type="Ensembl" id="ENSACUP00000009650.1"/>
    </source>
</evidence>
<reference evidence="1" key="2">
    <citation type="submission" date="2025-09" db="UniProtKB">
        <authorList>
            <consortium name="Ensembl"/>
        </authorList>
    </citation>
    <scope>IDENTIFICATION</scope>
</reference>
<dbReference type="AlphaFoldDB" id="A0A663MBJ0"/>
<protein>
    <submittedName>
        <fullName evidence="1">Uncharacterized protein</fullName>
    </submittedName>
</protein>
<keyword evidence="2" id="KW-1185">Reference proteome</keyword>
<organism evidence="1 2">
    <name type="scientific">Athene cunicularia</name>
    <name type="common">Burrowing owl</name>
    <name type="synonym">Speotyto cunicularia</name>
    <dbReference type="NCBI Taxonomy" id="194338"/>
    <lineage>
        <taxon>Eukaryota</taxon>
        <taxon>Metazoa</taxon>
        <taxon>Chordata</taxon>
        <taxon>Craniata</taxon>
        <taxon>Vertebrata</taxon>
        <taxon>Euteleostomi</taxon>
        <taxon>Archelosauria</taxon>
        <taxon>Archosauria</taxon>
        <taxon>Dinosauria</taxon>
        <taxon>Saurischia</taxon>
        <taxon>Theropoda</taxon>
        <taxon>Coelurosauria</taxon>
        <taxon>Aves</taxon>
        <taxon>Neognathae</taxon>
        <taxon>Neoaves</taxon>
        <taxon>Telluraves</taxon>
        <taxon>Strigiformes</taxon>
        <taxon>Strigidae</taxon>
        <taxon>Athene</taxon>
    </lineage>
</organism>
<proteinExistence type="predicted"/>
<name>A0A663MBJ0_ATHCN</name>